<reference evidence="1 2" key="1">
    <citation type="submission" date="2024-07" db="EMBL/GenBank/DDBJ databases">
        <title>Section-level genome sequencing and comparative genomics of Aspergillus sections Usti and Cavernicolus.</title>
        <authorList>
            <consortium name="Lawrence Berkeley National Laboratory"/>
            <person name="Nybo J.L."/>
            <person name="Vesth T.C."/>
            <person name="Theobald S."/>
            <person name="Frisvad J.C."/>
            <person name="Larsen T.O."/>
            <person name="Kjaerboelling I."/>
            <person name="Rothschild-Mancinelli K."/>
            <person name="Lyhne E.K."/>
            <person name="Kogle M.E."/>
            <person name="Barry K."/>
            <person name="Clum A."/>
            <person name="Na H."/>
            <person name="Ledsgaard L."/>
            <person name="Lin J."/>
            <person name="Lipzen A."/>
            <person name="Kuo A."/>
            <person name="Riley R."/>
            <person name="Mondo S."/>
            <person name="LaButti K."/>
            <person name="Haridas S."/>
            <person name="Pangalinan J."/>
            <person name="Salamov A.A."/>
            <person name="Simmons B.A."/>
            <person name="Magnuson J.K."/>
            <person name="Chen J."/>
            <person name="Drula E."/>
            <person name="Henrissat B."/>
            <person name="Wiebenga A."/>
            <person name="Lubbers R.J."/>
            <person name="Gomes A.C."/>
            <person name="Macurrencykelacurrency M.R."/>
            <person name="Stajich J."/>
            <person name="Grigoriev I.V."/>
            <person name="Mortensen U.H."/>
            <person name="De vries R.P."/>
            <person name="Baker S.E."/>
            <person name="Andersen M.R."/>
        </authorList>
    </citation>
    <scope>NUCLEOTIDE SEQUENCE [LARGE SCALE GENOMIC DNA]</scope>
    <source>
        <strain evidence="1 2">CBS 756.74</strain>
    </source>
</reference>
<protein>
    <submittedName>
        <fullName evidence="1">Uncharacterized protein</fullName>
    </submittedName>
</protein>
<dbReference type="RefSeq" id="XP_070903106.1">
    <property type="nucleotide sequence ID" value="XM_071044605.1"/>
</dbReference>
<evidence type="ECO:0000313" key="1">
    <source>
        <dbReference type="EMBL" id="KAL2857575.1"/>
    </source>
</evidence>
<keyword evidence="2" id="KW-1185">Reference proteome</keyword>
<comment type="caution">
    <text evidence="1">The sequence shown here is derived from an EMBL/GenBank/DDBJ whole genome shotgun (WGS) entry which is preliminary data.</text>
</comment>
<gene>
    <name evidence="1" type="ORF">BJX68DRAFT_263137</name>
</gene>
<dbReference type="EMBL" id="JBFXLR010000006">
    <property type="protein sequence ID" value="KAL2857575.1"/>
    <property type="molecule type" value="Genomic_DNA"/>
</dbReference>
<name>A0ABR4KZ58_9EURO</name>
<sequence length="129" mass="14302">MTTIPGAIWCVVRCAGLHGTDWLRELRLHGAWQVSPALFGACGVGGETASFLDLKGLEVSFPIVAYDGCWLFGGNPGDVRKYEDDDVPPCLDPPISYDGDMDFELPSDYEDELEYYSADLENRDNPQHK</sequence>
<dbReference type="GeneID" id="98159769"/>
<dbReference type="Proteomes" id="UP001610444">
    <property type="component" value="Unassembled WGS sequence"/>
</dbReference>
<organism evidence="1 2">
    <name type="scientific">Aspergillus pseudodeflectus</name>
    <dbReference type="NCBI Taxonomy" id="176178"/>
    <lineage>
        <taxon>Eukaryota</taxon>
        <taxon>Fungi</taxon>
        <taxon>Dikarya</taxon>
        <taxon>Ascomycota</taxon>
        <taxon>Pezizomycotina</taxon>
        <taxon>Eurotiomycetes</taxon>
        <taxon>Eurotiomycetidae</taxon>
        <taxon>Eurotiales</taxon>
        <taxon>Aspergillaceae</taxon>
        <taxon>Aspergillus</taxon>
        <taxon>Aspergillus subgen. Nidulantes</taxon>
    </lineage>
</organism>
<proteinExistence type="predicted"/>
<accession>A0ABR4KZ58</accession>
<evidence type="ECO:0000313" key="2">
    <source>
        <dbReference type="Proteomes" id="UP001610444"/>
    </source>
</evidence>